<dbReference type="InParanoid" id="A0A0P0XZT4"/>
<name>A0A0P0XZT4_ORYSJ</name>
<feature type="compositionally biased region" description="Basic and acidic residues" evidence="1">
    <location>
        <begin position="1"/>
        <end position="12"/>
    </location>
</feature>
<dbReference type="PaxDb" id="39947-A0A0P0XZT4"/>
<gene>
    <name evidence="2" type="ordered locus">Os11g0198951</name>
    <name evidence="2" type="ORF">OSNPB_110198951</name>
</gene>
<organism evidence="2 3">
    <name type="scientific">Oryza sativa subsp. japonica</name>
    <name type="common">Rice</name>
    <dbReference type="NCBI Taxonomy" id="39947"/>
    <lineage>
        <taxon>Eukaryota</taxon>
        <taxon>Viridiplantae</taxon>
        <taxon>Streptophyta</taxon>
        <taxon>Embryophyta</taxon>
        <taxon>Tracheophyta</taxon>
        <taxon>Spermatophyta</taxon>
        <taxon>Magnoliopsida</taxon>
        <taxon>Liliopsida</taxon>
        <taxon>Poales</taxon>
        <taxon>Poaceae</taxon>
        <taxon>BOP clade</taxon>
        <taxon>Oryzoideae</taxon>
        <taxon>Oryzeae</taxon>
        <taxon>Oryzinae</taxon>
        <taxon>Oryza</taxon>
        <taxon>Oryza sativa</taxon>
    </lineage>
</organism>
<sequence length="150" mass="16733">QRAGGEDADAHRRGAGHRGQHQVHPEREGHQQAPRRLAHPRQGVLEVPVPDLPVHRRRPGVDQAERGEHGAGEGHRHGVHERVEGVPPRQRRRARDDDDVATAIVIITIASRVATGRRESRRERDSGDEDGADAQDLRRLRHFLGLGDLV</sequence>
<evidence type="ECO:0000313" key="3">
    <source>
        <dbReference type="Proteomes" id="UP000059680"/>
    </source>
</evidence>
<evidence type="ECO:0000256" key="1">
    <source>
        <dbReference type="SAM" id="MobiDB-lite"/>
    </source>
</evidence>
<dbReference type="AlphaFoldDB" id="A0A0P0XZT4"/>
<feature type="non-terminal residue" evidence="2">
    <location>
        <position position="1"/>
    </location>
</feature>
<feature type="compositionally biased region" description="Basic and acidic residues" evidence="1">
    <location>
        <begin position="116"/>
        <end position="125"/>
    </location>
</feature>
<protein>
    <submittedName>
        <fullName evidence="2">Os11g0198951 protein</fullName>
    </submittedName>
</protein>
<keyword evidence="3" id="KW-1185">Reference proteome</keyword>
<accession>A0A0P0XZT4</accession>
<dbReference type="Gramene" id="Os11t0198951-01">
    <property type="protein sequence ID" value="Os11t0198951-01"/>
    <property type="gene ID" value="Os11g0198951"/>
</dbReference>
<reference evidence="3" key="1">
    <citation type="journal article" date="2005" name="Nature">
        <title>The map-based sequence of the rice genome.</title>
        <authorList>
            <consortium name="International rice genome sequencing project (IRGSP)"/>
            <person name="Matsumoto T."/>
            <person name="Wu J."/>
            <person name="Kanamori H."/>
            <person name="Katayose Y."/>
            <person name="Fujisawa M."/>
            <person name="Namiki N."/>
            <person name="Mizuno H."/>
            <person name="Yamamoto K."/>
            <person name="Antonio B.A."/>
            <person name="Baba T."/>
            <person name="Sakata K."/>
            <person name="Nagamura Y."/>
            <person name="Aoki H."/>
            <person name="Arikawa K."/>
            <person name="Arita K."/>
            <person name="Bito T."/>
            <person name="Chiden Y."/>
            <person name="Fujitsuka N."/>
            <person name="Fukunaka R."/>
            <person name="Hamada M."/>
            <person name="Harada C."/>
            <person name="Hayashi A."/>
            <person name="Hijishita S."/>
            <person name="Honda M."/>
            <person name="Hosokawa S."/>
            <person name="Ichikawa Y."/>
            <person name="Idonuma A."/>
            <person name="Iijima M."/>
            <person name="Ikeda M."/>
            <person name="Ikeno M."/>
            <person name="Ito K."/>
            <person name="Ito S."/>
            <person name="Ito T."/>
            <person name="Ito Y."/>
            <person name="Ito Y."/>
            <person name="Iwabuchi A."/>
            <person name="Kamiya K."/>
            <person name="Karasawa W."/>
            <person name="Kurita K."/>
            <person name="Katagiri S."/>
            <person name="Kikuta A."/>
            <person name="Kobayashi H."/>
            <person name="Kobayashi N."/>
            <person name="Machita K."/>
            <person name="Maehara T."/>
            <person name="Masukawa M."/>
            <person name="Mizubayashi T."/>
            <person name="Mukai Y."/>
            <person name="Nagasaki H."/>
            <person name="Nagata Y."/>
            <person name="Naito S."/>
            <person name="Nakashima M."/>
            <person name="Nakama Y."/>
            <person name="Nakamichi Y."/>
            <person name="Nakamura M."/>
            <person name="Meguro A."/>
            <person name="Negishi M."/>
            <person name="Ohta I."/>
            <person name="Ohta T."/>
            <person name="Okamoto M."/>
            <person name="Ono N."/>
            <person name="Saji S."/>
            <person name="Sakaguchi M."/>
            <person name="Sakai K."/>
            <person name="Shibata M."/>
            <person name="Shimokawa T."/>
            <person name="Song J."/>
            <person name="Takazaki Y."/>
            <person name="Terasawa K."/>
            <person name="Tsugane M."/>
            <person name="Tsuji K."/>
            <person name="Ueda S."/>
            <person name="Waki K."/>
            <person name="Yamagata H."/>
            <person name="Yamamoto M."/>
            <person name="Yamamoto S."/>
            <person name="Yamane H."/>
            <person name="Yoshiki S."/>
            <person name="Yoshihara R."/>
            <person name="Yukawa K."/>
            <person name="Zhong H."/>
            <person name="Yano M."/>
            <person name="Yuan Q."/>
            <person name="Ouyang S."/>
            <person name="Liu J."/>
            <person name="Jones K.M."/>
            <person name="Gansberger K."/>
            <person name="Moffat K."/>
            <person name="Hill J."/>
            <person name="Bera J."/>
            <person name="Fadrosh D."/>
            <person name="Jin S."/>
            <person name="Johri S."/>
            <person name="Kim M."/>
            <person name="Overton L."/>
            <person name="Reardon M."/>
            <person name="Tsitrin T."/>
            <person name="Vuong H."/>
            <person name="Weaver B."/>
            <person name="Ciecko A."/>
            <person name="Tallon L."/>
            <person name="Jackson J."/>
            <person name="Pai G."/>
            <person name="Aken S.V."/>
            <person name="Utterback T."/>
            <person name="Reidmuller S."/>
            <person name="Feldblyum T."/>
            <person name="Hsiao J."/>
            <person name="Zismann V."/>
            <person name="Iobst S."/>
            <person name="de Vazeille A.R."/>
            <person name="Buell C.R."/>
            <person name="Ying K."/>
            <person name="Li Y."/>
            <person name="Lu T."/>
            <person name="Huang Y."/>
            <person name="Zhao Q."/>
            <person name="Feng Q."/>
            <person name="Zhang L."/>
            <person name="Zhu J."/>
            <person name="Weng Q."/>
            <person name="Mu J."/>
            <person name="Lu Y."/>
            <person name="Fan D."/>
            <person name="Liu Y."/>
            <person name="Guan J."/>
            <person name="Zhang Y."/>
            <person name="Yu S."/>
            <person name="Liu X."/>
            <person name="Zhang Y."/>
            <person name="Hong G."/>
            <person name="Han B."/>
            <person name="Choisne N."/>
            <person name="Demange N."/>
            <person name="Orjeda G."/>
            <person name="Samain S."/>
            <person name="Cattolico L."/>
            <person name="Pelletier E."/>
            <person name="Couloux A."/>
            <person name="Segurens B."/>
            <person name="Wincker P."/>
            <person name="D'Hont A."/>
            <person name="Scarpelli C."/>
            <person name="Weissenbach J."/>
            <person name="Salanoubat M."/>
            <person name="Quetier F."/>
            <person name="Yu Y."/>
            <person name="Kim H.R."/>
            <person name="Rambo T."/>
            <person name="Currie J."/>
            <person name="Collura K."/>
            <person name="Luo M."/>
            <person name="Yang T."/>
            <person name="Ammiraju J.S.S."/>
            <person name="Engler F."/>
            <person name="Soderlund C."/>
            <person name="Wing R.A."/>
            <person name="Palmer L.E."/>
            <person name="de la Bastide M."/>
            <person name="Spiegel L."/>
            <person name="Nascimento L."/>
            <person name="Zutavern T."/>
            <person name="O'Shaughnessy A."/>
            <person name="Dike S."/>
            <person name="Dedhia N."/>
            <person name="Preston R."/>
            <person name="Balija V."/>
            <person name="McCombie W.R."/>
            <person name="Chow T."/>
            <person name="Chen H."/>
            <person name="Chung M."/>
            <person name="Chen C."/>
            <person name="Shaw J."/>
            <person name="Wu H."/>
            <person name="Hsiao K."/>
            <person name="Chao Y."/>
            <person name="Chu M."/>
            <person name="Cheng C."/>
            <person name="Hour A."/>
            <person name="Lee P."/>
            <person name="Lin S."/>
            <person name="Lin Y."/>
            <person name="Liou J."/>
            <person name="Liu S."/>
            <person name="Hsing Y."/>
            <person name="Raghuvanshi S."/>
            <person name="Mohanty A."/>
            <person name="Bharti A.K."/>
            <person name="Gaur A."/>
            <person name="Gupta V."/>
            <person name="Kumar D."/>
            <person name="Ravi V."/>
            <person name="Vij S."/>
            <person name="Kapur A."/>
            <person name="Khurana P."/>
            <person name="Khurana P."/>
            <person name="Khurana J.P."/>
            <person name="Tyagi A.K."/>
            <person name="Gaikwad K."/>
            <person name="Singh A."/>
            <person name="Dalal V."/>
            <person name="Srivastava S."/>
            <person name="Dixit A."/>
            <person name="Pal A.K."/>
            <person name="Ghazi I.A."/>
            <person name="Yadav M."/>
            <person name="Pandit A."/>
            <person name="Bhargava A."/>
            <person name="Sureshbabu K."/>
            <person name="Batra K."/>
            <person name="Sharma T.R."/>
            <person name="Mohapatra T."/>
            <person name="Singh N.K."/>
            <person name="Messing J."/>
            <person name="Nelson A.B."/>
            <person name="Fuks G."/>
            <person name="Kavchok S."/>
            <person name="Keizer G."/>
            <person name="Linton E."/>
            <person name="Llaca V."/>
            <person name="Song R."/>
            <person name="Tanyolac B."/>
            <person name="Young S."/>
            <person name="Ho-Il K."/>
            <person name="Hahn J.H."/>
            <person name="Sangsakoo G."/>
            <person name="Vanavichit A."/>
            <person name="de Mattos Luiz.A.T."/>
            <person name="Zimmer P.D."/>
            <person name="Malone G."/>
            <person name="Dellagostin O."/>
            <person name="de Oliveira A.C."/>
            <person name="Bevan M."/>
            <person name="Bancroft I."/>
            <person name="Minx P."/>
            <person name="Cordum H."/>
            <person name="Wilson R."/>
            <person name="Cheng Z."/>
            <person name="Jin W."/>
            <person name="Jiang J."/>
            <person name="Leong S.A."/>
            <person name="Iwama H."/>
            <person name="Gojobori T."/>
            <person name="Itoh T."/>
            <person name="Niimura Y."/>
            <person name="Fujii Y."/>
            <person name="Habara T."/>
            <person name="Sakai H."/>
            <person name="Sato Y."/>
            <person name="Wilson G."/>
            <person name="Kumar K."/>
            <person name="McCouch S."/>
            <person name="Juretic N."/>
            <person name="Hoen D."/>
            <person name="Wright S."/>
            <person name="Bruskiewich R."/>
            <person name="Bureau T."/>
            <person name="Miyao A."/>
            <person name="Hirochika H."/>
            <person name="Nishikawa T."/>
            <person name="Kadowaki K."/>
            <person name="Sugiura M."/>
            <person name="Burr B."/>
            <person name="Sasaki T."/>
        </authorList>
    </citation>
    <scope>NUCLEOTIDE SEQUENCE [LARGE SCALE GENOMIC DNA]</scope>
    <source>
        <strain evidence="3">cv. Nipponbare</strain>
    </source>
</reference>
<feature type="region of interest" description="Disordered" evidence="1">
    <location>
        <begin position="1"/>
        <end position="98"/>
    </location>
</feature>
<dbReference type="EMBL" id="AP014967">
    <property type="protein sequence ID" value="BAT13064.1"/>
    <property type="molecule type" value="Genomic_DNA"/>
</dbReference>
<feature type="compositionally biased region" description="Basic and acidic residues" evidence="1">
    <location>
        <begin position="59"/>
        <end position="84"/>
    </location>
</feature>
<dbReference type="Proteomes" id="UP000059680">
    <property type="component" value="Chromosome 11"/>
</dbReference>
<feature type="region of interest" description="Disordered" evidence="1">
    <location>
        <begin position="112"/>
        <end position="136"/>
    </location>
</feature>
<reference evidence="2 3" key="3">
    <citation type="journal article" date="2013" name="Rice">
        <title>Improvement of the Oryza sativa Nipponbare reference genome using next generation sequence and optical map data.</title>
        <authorList>
            <person name="Kawahara Y."/>
            <person name="de la Bastide M."/>
            <person name="Hamilton J.P."/>
            <person name="Kanamori H."/>
            <person name="McCombie W.R."/>
            <person name="Ouyang S."/>
            <person name="Schwartz D.C."/>
            <person name="Tanaka T."/>
            <person name="Wu J."/>
            <person name="Zhou S."/>
            <person name="Childs K.L."/>
            <person name="Davidson R.M."/>
            <person name="Lin H."/>
            <person name="Quesada-Ocampo L."/>
            <person name="Vaillancourt B."/>
            <person name="Sakai H."/>
            <person name="Lee S.S."/>
            <person name="Kim J."/>
            <person name="Numa H."/>
            <person name="Itoh T."/>
            <person name="Buell C.R."/>
            <person name="Matsumoto T."/>
        </authorList>
    </citation>
    <scope>NUCLEOTIDE SEQUENCE [LARGE SCALE GENOMIC DNA]</scope>
    <source>
        <strain evidence="3">cv. Nipponbare</strain>
    </source>
</reference>
<reference evidence="2 3" key="2">
    <citation type="journal article" date="2013" name="Plant Cell Physiol.">
        <title>Rice Annotation Project Database (RAP-DB): an integrative and interactive database for rice genomics.</title>
        <authorList>
            <person name="Sakai H."/>
            <person name="Lee S.S."/>
            <person name="Tanaka T."/>
            <person name="Numa H."/>
            <person name="Kim J."/>
            <person name="Kawahara Y."/>
            <person name="Wakimoto H."/>
            <person name="Yang C.C."/>
            <person name="Iwamoto M."/>
            <person name="Abe T."/>
            <person name="Yamada Y."/>
            <person name="Muto A."/>
            <person name="Inokuchi H."/>
            <person name="Ikemura T."/>
            <person name="Matsumoto T."/>
            <person name="Sasaki T."/>
            <person name="Itoh T."/>
        </authorList>
    </citation>
    <scope>NUCLEOTIDE SEQUENCE [LARGE SCALE GENOMIC DNA]</scope>
    <source>
        <strain evidence="3">cv. Nipponbare</strain>
    </source>
</reference>
<evidence type="ECO:0000313" key="2">
    <source>
        <dbReference type="EMBL" id="BAT13064.1"/>
    </source>
</evidence>
<proteinExistence type="predicted"/>